<dbReference type="AlphaFoldDB" id="A0A3N4K8Z3"/>
<dbReference type="STRING" id="1392247.A0A3N4K8Z3"/>
<sequence length="218" mass="24586">MPDQPIADQTITGPVCTAGMCLDILREYIDNERPSLRSFYDEDLLMQRALQAEKMVKTLTRRGCDHQTAEQLSLLLPLQAMITALIRLIYIDDSLSMGNAEGGTAVTALKAILKQIAKLYDLANPGGISSIRFLNQELGKRDINSRNVDNVLRNHNFSGIANIGTMLDMRILKHFIYNRPYRLWKPLIVMMIIYSACEGHIAGSMIRDLKLKARAKKH</sequence>
<dbReference type="PANTHER" id="PTHR34706">
    <property type="entry name" value="SLR1338 PROTEIN"/>
    <property type="match status" value="1"/>
</dbReference>
<evidence type="ECO:0000313" key="2">
    <source>
        <dbReference type="Proteomes" id="UP000277580"/>
    </source>
</evidence>
<protein>
    <submittedName>
        <fullName evidence="1">Uncharacterized protein</fullName>
    </submittedName>
</protein>
<organism evidence="1 2">
    <name type="scientific">Morchella conica CCBAS932</name>
    <dbReference type="NCBI Taxonomy" id="1392247"/>
    <lineage>
        <taxon>Eukaryota</taxon>
        <taxon>Fungi</taxon>
        <taxon>Dikarya</taxon>
        <taxon>Ascomycota</taxon>
        <taxon>Pezizomycotina</taxon>
        <taxon>Pezizomycetes</taxon>
        <taxon>Pezizales</taxon>
        <taxon>Morchellaceae</taxon>
        <taxon>Morchella</taxon>
    </lineage>
</organism>
<evidence type="ECO:0000313" key="1">
    <source>
        <dbReference type="EMBL" id="RPB07000.1"/>
    </source>
</evidence>
<dbReference type="EMBL" id="ML119200">
    <property type="protein sequence ID" value="RPB07000.1"/>
    <property type="molecule type" value="Genomic_DNA"/>
</dbReference>
<dbReference type="Proteomes" id="UP000277580">
    <property type="component" value="Unassembled WGS sequence"/>
</dbReference>
<dbReference type="InParanoid" id="A0A3N4K8Z3"/>
<gene>
    <name evidence="1" type="ORF">P167DRAFT_579748</name>
</gene>
<name>A0A3N4K8Z3_9PEZI</name>
<keyword evidence="2" id="KW-1185">Reference proteome</keyword>
<proteinExistence type="predicted"/>
<reference evidence="1 2" key="1">
    <citation type="journal article" date="2018" name="Nat. Ecol. Evol.">
        <title>Pezizomycetes genomes reveal the molecular basis of ectomycorrhizal truffle lifestyle.</title>
        <authorList>
            <person name="Murat C."/>
            <person name="Payen T."/>
            <person name="Noel B."/>
            <person name="Kuo A."/>
            <person name="Morin E."/>
            <person name="Chen J."/>
            <person name="Kohler A."/>
            <person name="Krizsan K."/>
            <person name="Balestrini R."/>
            <person name="Da Silva C."/>
            <person name="Montanini B."/>
            <person name="Hainaut M."/>
            <person name="Levati E."/>
            <person name="Barry K.W."/>
            <person name="Belfiori B."/>
            <person name="Cichocki N."/>
            <person name="Clum A."/>
            <person name="Dockter R.B."/>
            <person name="Fauchery L."/>
            <person name="Guy J."/>
            <person name="Iotti M."/>
            <person name="Le Tacon F."/>
            <person name="Lindquist E.A."/>
            <person name="Lipzen A."/>
            <person name="Malagnac F."/>
            <person name="Mello A."/>
            <person name="Molinier V."/>
            <person name="Miyauchi S."/>
            <person name="Poulain J."/>
            <person name="Riccioni C."/>
            <person name="Rubini A."/>
            <person name="Sitrit Y."/>
            <person name="Splivallo R."/>
            <person name="Traeger S."/>
            <person name="Wang M."/>
            <person name="Zifcakova L."/>
            <person name="Wipf D."/>
            <person name="Zambonelli A."/>
            <person name="Paolocci F."/>
            <person name="Nowrousian M."/>
            <person name="Ottonello S."/>
            <person name="Baldrian P."/>
            <person name="Spatafora J.W."/>
            <person name="Henrissat B."/>
            <person name="Nagy L.G."/>
            <person name="Aury J.M."/>
            <person name="Wincker P."/>
            <person name="Grigoriev I.V."/>
            <person name="Bonfante P."/>
            <person name="Martin F.M."/>
        </authorList>
    </citation>
    <scope>NUCLEOTIDE SEQUENCE [LARGE SCALE GENOMIC DNA]</scope>
    <source>
        <strain evidence="1 2">CCBAS932</strain>
    </source>
</reference>
<dbReference type="PANTHER" id="PTHR34706:SF2">
    <property type="entry name" value="RFEF"/>
    <property type="match status" value="1"/>
</dbReference>
<accession>A0A3N4K8Z3</accession>